<evidence type="ECO:0000256" key="1">
    <source>
        <dbReference type="SAM" id="MobiDB-lite"/>
    </source>
</evidence>
<dbReference type="EMBL" id="JAWNFY010000012">
    <property type="protein sequence ID" value="MDY5146455.1"/>
    <property type="molecule type" value="Genomic_DNA"/>
</dbReference>
<dbReference type="Proteomes" id="UP001284901">
    <property type="component" value="Unassembled WGS sequence"/>
</dbReference>
<feature type="compositionally biased region" description="Polar residues" evidence="1">
    <location>
        <begin position="100"/>
        <end position="111"/>
    </location>
</feature>
<evidence type="ECO:0000313" key="2">
    <source>
        <dbReference type="EMBL" id="MDY5146455.1"/>
    </source>
</evidence>
<name>A0ABU5GCC2_9ACTO</name>
<gene>
    <name evidence="2" type="ORF">R6P33_05380</name>
</gene>
<accession>A0ABU5GCC2</accession>
<proteinExistence type="predicted"/>
<keyword evidence="3" id="KW-1185">Reference proteome</keyword>
<comment type="caution">
    <text evidence="2">The sequence shown here is derived from an EMBL/GenBank/DDBJ whole genome shotgun (WGS) entry which is preliminary data.</text>
</comment>
<feature type="region of interest" description="Disordered" evidence="1">
    <location>
        <begin position="84"/>
        <end position="112"/>
    </location>
</feature>
<protein>
    <submittedName>
        <fullName evidence="2">Uncharacterized protein</fullName>
    </submittedName>
</protein>
<dbReference type="GeneID" id="92812939"/>
<feature type="compositionally biased region" description="Low complexity" evidence="1">
    <location>
        <begin position="84"/>
        <end position="99"/>
    </location>
</feature>
<evidence type="ECO:0000313" key="3">
    <source>
        <dbReference type="Proteomes" id="UP001284901"/>
    </source>
</evidence>
<sequence length="147" mass="15610">MTRGTFTLITGEPAERALAQLLRGHAPLTALTLAEAPTHPDVARLLPANVEALVYREPGLCLIDTAIDPHAIFDTLTRLRTPTTDVGDADGVGVSDVTTSETPPLASTASTPDLADTQEIPRVSFTYEGRADIAAVIETRAKKKAHQ</sequence>
<dbReference type="RefSeq" id="WP_101657623.1">
    <property type="nucleotide sequence ID" value="NZ_CAUPFC010000005.1"/>
</dbReference>
<reference evidence="2 3" key="1">
    <citation type="submission" date="2023-10" db="EMBL/GenBank/DDBJ databases">
        <title>Whole Genome based description of the genera Actinobaculum and Actinotignum reveals a complex phylogenetic relationship within the species included in the genus Actinotignum.</title>
        <authorList>
            <person name="Jensen C.S."/>
            <person name="Dargis R."/>
            <person name="Kemp M."/>
            <person name="Christensen J.J."/>
        </authorList>
    </citation>
    <scope>NUCLEOTIDE SEQUENCE [LARGE SCALE GENOMIC DNA]</scope>
    <source>
        <strain evidence="2 3">SLA_B089</strain>
    </source>
</reference>
<organism evidence="2 3">
    <name type="scientific">Actinotignum timonense</name>
    <dbReference type="NCBI Taxonomy" id="1870995"/>
    <lineage>
        <taxon>Bacteria</taxon>
        <taxon>Bacillati</taxon>
        <taxon>Actinomycetota</taxon>
        <taxon>Actinomycetes</taxon>
        <taxon>Actinomycetales</taxon>
        <taxon>Actinomycetaceae</taxon>
        <taxon>Actinotignum</taxon>
    </lineage>
</organism>